<dbReference type="GO" id="GO:0016567">
    <property type="term" value="P:protein ubiquitination"/>
    <property type="evidence" value="ECO:0007669"/>
    <property type="project" value="UniProtKB-ARBA"/>
</dbReference>
<evidence type="ECO:0000259" key="12">
    <source>
        <dbReference type="PROSITE" id="PS50222"/>
    </source>
</evidence>
<dbReference type="GO" id="GO:0016874">
    <property type="term" value="F:ligase activity"/>
    <property type="evidence" value="ECO:0007669"/>
    <property type="project" value="UniProtKB-KW"/>
</dbReference>
<dbReference type="SUPFAM" id="SSF57850">
    <property type="entry name" value="RING/U-box"/>
    <property type="match status" value="1"/>
</dbReference>
<evidence type="ECO:0000256" key="10">
    <source>
        <dbReference type="SAM" id="MobiDB-lite"/>
    </source>
</evidence>
<dbReference type="EC" id="2.3.2.27" evidence="2"/>
<evidence type="ECO:0000313" key="13">
    <source>
        <dbReference type="EMBL" id="CAA2988180.1"/>
    </source>
</evidence>
<dbReference type="Pfam" id="PF13499">
    <property type="entry name" value="EF-hand_7"/>
    <property type="match status" value="1"/>
</dbReference>
<feature type="domain" description="RING-type" evidence="11">
    <location>
        <begin position="308"/>
        <end position="349"/>
    </location>
</feature>
<feature type="region of interest" description="Disordered" evidence="10">
    <location>
        <begin position="431"/>
        <end position="467"/>
    </location>
</feature>
<protein>
    <recommendedName>
        <fullName evidence="2">RING-type E3 ubiquitin transferase</fullName>
        <ecNumber evidence="2">2.3.2.27</ecNumber>
    </recommendedName>
</protein>
<dbReference type="PROSITE" id="PS50089">
    <property type="entry name" value="ZF_RING_2"/>
    <property type="match status" value="1"/>
</dbReference>
<sequence>MGVVIIDGSTVRSFVEDEARFKKSVDEAFASLDLNNDGVLSRSELRRAFESLRLIETHFGVDVATPPEELTKLYDSIFDKFDCDRSGTVDKEEFRTEMKMIMLAIADGLGSNPIQMALEDDDKSFLKQAADLEASKLSGTSDPPKSYKQHQLINPPTTTIETGTTDATAAAMSSASPSTAMPRLFNHHAYWCHECDMSIGLPPSPTPNALLCPHCHHDSLEHMDDSLEQMDYFAPSPTIDTPTHPSLTAPDDNFLLTSPYLHRLIHLTAPTAPTTNSHSNPAPKYAIDSLQEITITQEMLDDDPNMLCPICKDPFRLDASMKLMPCKHTYHADCIVPWLEINNSCPVCRFRLPTNEEKCREGLNGGGTYVGFVRLEELVEDEVDLFGFRNTLRHIARRRRRDEVGIMEENVASGSMENLFSPTQIGEVERGEGVLGRQNSVETVSSWPRGPVEESSGGGGRSDNVLL</sequence>
<feature type="domain" description="EF-hand" evidence="12">
    <location>
        <begin position="69"/>
        <end position="104"/>
    </location>
</feature>
<dbReference type="GO" id="GO:0061630">
    <property type="term" value="F:ubiquitin protein ligase activity"/>
    <property type="evidence" value="ECO:0007669"/>
    <property type="project" value="UniProtKB-EC"/>
</dbReference>
<accession>A0A8S0S6G2</accession>
<dbReference type="PANTHER" id="PTHR34574">
    <property type="entry name" value="CALCIUM-BINDING EF-HAND FAMILY PROTEIN-RELATED"/>
    <property type="match status" value="1"/>
</dbReference>
<keyword evidence="7" id="KW-0862">Zinc</keyword>
<keyword evidence="13" id="KW-0436">Ligase</keyword>
<dbReference type="AlphaFoldDB" id="A0A8S0S6G2"/>
<dbReference type="SMART" id="SM00054">
    <property type="entry name" value="EFh"/>
    <property type="match status" value="2"/>
</dbReference>
<evidence type="ECO:0000256" key="8">
    <source>
        <dbReference type="ARBA" id="ARBA00022837"/>
    </source>
</evidence>
<keyword evidence="5 9" id="KW-0863">Zinc-finger</keyword>
<dbReference type="GO" id="GO:0008270">
    <property type="term" value="F:zinc ion binding"/>
    <property type="evidence" value="ECO:0007669"/>
    <property type="project" value="UniProtKB-KW"/>
</dbReference>
<keyword evidence="4" id="KW-0479">Metal-binding</keyword>
<dbReference type="Pfam" id="PF13639">
    <property type="entry name" value="zf-RING_2"/>
    <property type="match status" value="1"/>
</dbReference>
<comment type="catalytic activity">
    <reaction evidence="1">
        <text>S-ubiquitinyl-[E2 ubiquitin-conjugating enzyme]-L-cysteine + [acceptor protein]-L-lysine = [E2 ubiquitin-conjugating enzyme]-L-cysteine + N(6)-ubiquitinyl-[acceptor protein]-L-lysine.</text>
        <dbReference type="EC" id="2.3.2.27"/>
    </reaction>
</comment>
<dbReference type="SMART" id="SM00184">
    <property type="entry name" value="RING"/>
    <property type="match status" value="1"/>
</dbReference>
<evidence type="ECO:0000259" key="11">
    <source>
        <dbReference type="PROSITE" id="PS50089"/>
    </source>
</evidence>
<dbReference type="EMBL" id="CACTIH010003975">
    <property type="protein sequence ID" value="CAA2988180.1"/>
    <property type="molecule type" value="Genomic_DNA"/>
</dbReference>
<feature type="compositionally biased region" description="Polar residues" evidence="10">
    <location>
        <begin position="137"/>
        <end position="154"/>
    </location>
</feature>
<evidence type="ECO:0000256" key="4">
    <source>
        <dbReference type="ARBA" id="ARBA00022723"/>
    </source>
</evidence>
<dbReference type="Gramene" id="OE9A058072T1">
    <property type="protein sequence ID" value="OE9A058072C1"/>
    <property type="gene ID" value="OE9A058072"/>
</dbReference>
<reference evidence="13 14" key="1">
    <citation type="submission" date="2019-12" db="EMBL/GenBank/DDBJ databases">
        <authorList>
            <person name="Alioto T."/>
            <person name="Alioto T."/>
            <person name="Gomez Garrido J."/>
        </authorList>
    </citation>
    <scope>NUCLEOTIDE SEQUENCE [LARGE SCALE GENOMIC DNA]</scope>
</reference>
<dbReference type="InterPro" id="IPR039525">
    <property type="entry name" value="RNF126-like_zinc-ribbon"/>
</dbReference>
<feature type="region of interest" description="Disordered" evidence="10">
    <location>
        <begin position="135"/>
        <end position="162"/>
    </location>
</feature>
<evidence type="ECO:0000256" key="5">
    <source>
        <dbReference type="ARBA" id="ARBA00022771"/>
    </source>
</evidence>
<keyword evidence="3" id="KW-0808">Transferase</keyword>
<dbReference type="Gene3D" id="3.30.40.10">
    <property type="entry name" value="Zinc/RING finger domain, C3HC4 (zinc finger)"/>
    <property type="match status" value="1"/>
</dbReference>
<dbReference type="InterPro" id="IPR001841">
    <property type="entry name" value="Znf_RING"/>
</dbReference>
<evidence type="ECO:0000256" key="3">
    <source>
        <dbReference type="ARBA" id="ARBA00022679"/>
    </source>
</evidence>
<dbReference type="Proteomes" id="UP000594638">
    <property type="component" value="Unassembled WGS sequence"/>
</dbReference>
<evidence type="ECO:0000256" key="2">
    <source>
        <dbReference type="ARBA" id="ARBA00012483"/>
    </source>
</evidence>
<dbReference type="Pfam" id="PF14369">
    <property type="entry name" value="Zn_ribbon_19"/>
    <property type="match status" value="1"/>
</dbReference>
<keyword evidence="6" id="KW-0833">Ubl conjugation pathway</keyword>
<feature type="domain" description="EF-hand" evidence="12">
    <location>
        <begin position="20"/>
        <end position="55"/>
    </location>
</feature>
<dbReference type="CDD" id="cd00051">
    <property type="entry name" value="EFh"/>
    <property type="match status" value="1"/>
</dbReference>
<dbReference type="OrthoDB" id="186625at2759"/>
<dbReference type="InterPro" id="IPR018247">
    <property type="entry name" value="EF_Hand_1_Ca_BS"/>
</dbReference>
<comment type="caution">
    <text evidence="13">The sequence shown here is derived from an EMBL/GenBank/DDBJ whole genome shotgun (WGS) entry which is preliminary data.</text>
</comment>
<keyword evidence="8" id="KW-0106">Calcium</keyword>
<proteinExistence type="predicted"/>
<dbReference type="PROSITE" id="PS00018">
    <property type="entry name" value="EF_HAND_1"/>
    <property type="match status" value="2"/>
</dbReference>
<dbReference type="FunFam" id="3.30.40.10:FF:000127">
    <property type="entry name" value="E3 ubiquitin-protein ligase RNF181"/>
    <property type="match status" value="1"/>
</dbReference>
<evidence type="ECO:0000256" key="6">
    <source>
        <dbReference type="ARBA" id="ARBA00022786"/>
    </source>
</evidence>
<evidence type="ECO:0000256" key="7">
    <source>
        <dbReference type="ARBA" id="ARBA00022833"/>
    </source>
</evidence>
<dbReference type="SUPFAM" id="SSF47473">
    <property type="entry name" value="EF-hand"/>
    <property type="match status" value="1"/>
</dbReference>
<dbReference type="InterPro" id="IPR013083">
    <property type="entry name" value="Znf_RING/FYVE/PHD"/>
</dbReference>
<gene>
    <name evidence="13" type="ORF">OLEA9_A058072</name>
</gene>
<evidence type="ECO:0000313" key="14">
    <source>
        <dbReference type="Proteomes" id="UP000594638"/>
    </source>
</evidence>
<organism evidence="13 14">
    <name type="scientific">Olea europaea subsp. europaea</name>
    <dbReference type="NCBI Taxonomy" id="158383"/>
    <lineage>
        <taxon>Eukaryota</taxon>
        <taxon>Viridiplantae</taxon>
        <taxon>Streptophyta</taxon>
        <taxon>Embryophyta</taxon>
        <taxon>Tracheophyta</taxon>
        <taxon>Spermatophyta</taxon>
        <taxon>Magnoliopsida</taxon>
        <taxon>eudicotyledons</taxon>
        <taxon>Gunneridae</taxon>
        <taxon>Pentapetalae</taxon>
        <taxon>asterids</taxon>
        <taxon>lamiids</taxon>
        <taxon>Lamiales</taxon>
        <taxon>Oleaceae</taxon>
        <taxon>Oleeae</taxon>
        <taxon>Olea</taxon>
    </lineage>
</organism>
<dbReference type="InterPro" id="IPR011992">
    <property type="entry name" value="EF-hand-dom_pair"/>
</dbReference>
<name>A0A8S0S6G2_OLEEU</name>
<dbReference type="InterPro" id="IPR002048">
    <property type="entry name" value="EF_hand_dom"/>
</dbReference>
<dbReference type="PROSITE" id="PS50222">
    <property type="entry name" value="EF_HAND_2"/>
    <property type="match status" value="2"/>
</dbReference>
<evidence type="ECO:0000256" key="9">
    <source>
        <dbReference type="PROSITE-ProRule" id="PRU00175"/>
    </source>
</evidence>
<dbReference type="PANTHER" id="PTHR34574:SF5">
    <property type="entry name" value="CALCIUM-BINDING EF-HAND FAMILY PROTEIN"/>
    <property type="match status" value="1"/>
</dbReference>
<keyword evidence="14" id="KW-1185">Reference proteome</keyword>
<dbReference type="GO" id="GO:0005509">
    <property type="term" value="F:calcium ion binding"/>
    <property type="evidence" value="ECO:0007669"/>
    <property type="project" value="InterPro"/>
</dbReference>
<dbReference type="Gene3D" id="1.10.238.10">
    <property type="entry name" value="EF-hand"/>
    <property type="match status" value="1"/>
</dbReference>
<evidence type="ECO:0000256" key="1">
    <source>
        <dbReference type="ARBA" id="ARBA00000900"/>
    </source>
</evidence>